<proteinExistence type="predicted"/>
<evidence type="ECO:0000313" key="3">
    <source>
        <dbReference type="Proteomes" id="UP000829720"/>
    </source>
</evidence>
<reference evidence="2" key="1">
    <citation type="submission" date="2021-01" db="EMBL/GenBank/DDBJ databases">
        <authorList>
            <person name="Zahm M."/>
            <person name="Roques C."/>
            <person name="Cabau C."/>
            <person name="Klopp C."/>
            <person name="Donnadieu C."/>
            <person name="Jouanno E."/>
            <person name="Lampietro C."/>
            <person name="Louis A."/>
            <person name="Herpin A."/>
            <person name="Echchiki A."/>
            <person name="Berthelot C."/>
            <person name="Parey E."/>
            <person name="Roest-Crollius H."/>
            <person name="Braasch I."/>
            <person name="Postlethwait J."/>
            <person name="Bobe J."/>
            <person name="Montfort J."/>
            <person name="Bouchez O."/>
            <person name="Begum T."/>
            <person name="Mejri S."/>
            <person name="Adams A."/>
            <person name="Chen W.-J."/>
            <person name="Guiguen Y."/>
        </authorList>
    </citation>
    <scope>NUCLEOTIDE SEQUENCE</scope>
    <source>
        <tissue evidence="2">Blood</tissue>
    </source>
</reference>
<sequence length="69" mass="7730">MWSALSQTPGQRVFLIAGQDSTRHHTKTQEGLADRTTRYTKLPKELCLAEHAGTRKSKGLSGTHRRPND</sequence>
<accession>A0A8T3DQF0</accession>
<keyword evidence="3" id="KW-1185">Reference proteome</keyword>
<gene>
    <name evidence="2" type="ORF">AGOR_G00084290</name>
</gene>
<dbReference type="Proteomes" id="UP000829720">
    <property type="component" value="Unassembled WGS sequence"/>
</dbReference>
<evidence type="ECO:0000256" key="1">
    <source>
        <dbReference type="SAM" id="MobiDB-lite"/>
    </source>
</evidence>
<comment type="caution">
    <text evidence="2">The sequence shown here is derived from an EMBL/GenBank/DDBJ whole genome shotgun (WGS) entry which is preliminary data.</text>
</comment>
<evidence type="ECO:0000313" key="2">
    <source>
        <dbReference type="EMBL" id="KAI1897537.1"/>
    </source>
</evidence>
<feature type="region of interest" description="Disordered" evidence="1">
    <location>
        <begin position="48"/>
        <end position="69"/>
    </location>
</feature>
<name>A0A8T3DQF0_9TELE</name>
<dbReference type="AlphaFoldDB" id="A0A8T3DQF0"/>
<protein>
    <submittedName>
        <fullName evidence="2">Uncharacterized protein</fullName>
    </submittedName>
</protein>
<organism evidence="2 3">
    <name type="scientific">Albula goreensis</name>
    <dbReference type="NCBI Taxonomy" id="1534307"/>
    <lineage>
        <taxon>Eukaryota</taxon>
        <taxon>Metazoa</taxon>
        <taxon>Chordata</taxon>
        <taxon>Craniata</taxon>
        <taxon>Vertebrata</taxon>
        <taxon>Euteleostomi</taxon>
        <taxon>Actinopterygii</taxon>
        <taxon>Neopterygii</taxon>
        <taxon>Teleostei</taxon>
        <taxon>Albuliformes</taxon>
        <taxon>Albulidae</taxon>
        <taxon>Albula</taxon>
    </lineage>
</organism>
<dbReference type="EMBL" id="JAERUA010000007">
    <property type="protein sequence ID" value="KAI1897537.1"/>
    <property type="molecule type" value="Genomic_DNA"/>
</dbReference>